<dbReference type="PANTHER" id="PTHR15660:SF1">
    <property type="entry name" value="BRISC AND BRCA1-A COMPLEX MEMBER 1"/>
    <property type="match status" value="1"/>
</dbReference>
<keyword evidence="7" id="KW-1185">Reference proteome</keyword>
<keyword evidence="4" id="KW-0234">DNA repair</keyword>
<dbReference type="OrthoDB" id="547311at2759"/>
<dbReference type="GO" id="GO:0070552">
    <property type="term" value="C:BRISC complex"/>
    <property type="evidence" value="ECO:0007669"/>
    <property type="project" value="InterPro"/>
</dbReference>
<keyword evidence="2" id="KW-0963">Cytoplasm</keyword>
<comment type="caution">
    <text evidence="6">The sequence shown here is derived from an EMBL/GenBank/DDBJ whole genome shotgun (WGS) entry which is preliminary data.</text>
</comment>
<dbReference type="EMBL" id="VYZN01000034">
    <property type="protein sequence ID" value="KAE9533573.1"/>
    <property type="molecule type" value="Genomic_DNA"/>
</dbReference>
<dbReference type="Proteomes" id="UP000475862">
    <property type="component" value="Unassembled WGS sequence"/>
</dbReference>
<keyword evidence="5" id="KW-0539">Nucleus</keyword>
<protein>
    <recommendedName>
        <fullName evidence="8">BRISC and BRCA1-A complex member 1</fullName>
    </recommendedName>
</protein>
<proteinExistence type="predicted"/>
<name>A0A6G0TIR3_APHGL</name>
<accession>A0A6G0TIR3</accession>
<dbReference type="AlphaFoldDB" id="A0A6G0TIR3"/>
<evidence type="ECO:0008006" key="8">
    <source>
        <dbReference type="Google" id="ProtNLM"/>
    </source>
</evidence>
<evidence type="ECO:0000256" key="2">
    <source>
        <dbReference type="ARBA" id="ARBA00022490"/>
    </source>
</evidence>
<evidence type="ECO:0000256" key="1">
    <source>
        <dbReference type="ARBA" id="ARBA00004123"/>
    </source>
</evidence>
<reference evidence="6 7" key="1">
    <citation type="submission" date="2019-08" db="EMBL/GenBank/DDBJ databases">
        <title>The genome of the soybean aphid Biotype 1, its phylome, world population structure and adaptation to the North American continent.</title>
        <authorList>
            <person name="Giordano R."/>
            <person name="Donthu R.K."/>
            <person name="Hernandez A.G."/>
            <person name="Wright C.L."/>
            <person name="Zimin A.V."/>
        </authorList>
    </citation>
    <scope>NUCLEOTIDE SEQUENCE [LARGE SCALE GENOMIC DNA]</scope>
    <source>
        <tissue evidence="6">Whole aphids</tissue>
    </source>
</reference>
<sequence length="234" mass="26951">MSYANALSKNSTKPSIEFKKLPDEKILFVIDTYALSKFDIDFSPTNIDPMSSVAIIRRAYRFFALQKNRFQNNSFGICLLTPYSFNLILDFTTNINIVVEKLSSVLVQNDKPEEAAAYDFGPLLKYIGKLRNLHKDCIFRVIMAYNRDDCLPIIEPLDKKTFNIFCSPTFYFDTIYVCENNIEKDEMAQTIYGKLALLCSTWSYKVCVQRKPIAIINGIISLLPHPYTRELTTK</sequence>
<comment type="subcellular location">
    <subcellularLocation>
        <location evidence="1">Nucleus</location>
    </subcellularLocation>
</comment>
<keyword evidence="3" id="KW-0227">DNA damage</keyword>
<dbReference type="GO" id="GO:0045739">
    <property type="term" value="P:positive regulation of DNA repair"/>
    <property type="evidence" value="ECO:0007669"/>
    <property type="project" value="InterPro"/>
</dbReference>
<organism evidence="6 7">
    <name type="scientific">Aphis glycines</name>
    <name type="common">Soybean aphid</name>
    <dbReference type="NCBI Taxonomy" id="307491"/>
    <lineage>
        <taxon>Eukaryota</taxon>
        <taxon>Metazoa</taxon>
        <taxon>Ecdysozoa</taxon>
        <taxon>Arthropoda</taxon>
        <taxon>Hexapoda</taxon>
        <taxon>Insecta</taxon>
        <taxon>Pterygota</taxon>
        <taxon>Neoptera</taxon>
        <taxon>Paraneoptera</taxon>
        <taxon>Hemiptera</taxon>
        <taxon>Sternorrhyncha</taxon>
        <taxon>Aphidomorpha</taxon>
        <taxon>Aphidoidea</taxon>
        <taxon>Aphididae</taxon>
        <taxon>Aphidini</taxon>
        <taxon>Aphis</taxon>
        <taxon>Aphis</taxon>
    </lineage>
</organism>
<dbReference type="GO" id="GO:0007095">
    <property type="term" value="P:mitotic G2 DNA damage checkpoint signaling"/>
    <property type="evidence" value="ECO:0007669"/>
    <property type="project" value="TreeGrafter"/>
</dbReference>
<dbReference type="PANTHER" id="PTHR15660">
    <property type="entry name" value="BRISC AND BRCA1-A COMPLEX MEMBER 1"/>
    <property type="match status" value="1"/>
</dbReference>
<evidence type="ECO:0000313" key="7">
    <source>
        <dbReference type="Proteomes" id="UP000475862"/>
    </source>
</evidence>
<evidence type="ECO:0000256" key="4">
    <source>
        <dbReference type="ARBA" id="ARBA00023204"/>
    </source>
</evidence>
<evidence type="ECO:0000313" key="6">
    <source>
        <dbReference type="EMBL" id="KAE9533573.1"/>
    </source>
</evidence>
<dbReference type="InterPro" id="IPR026126">
    <property type="entry name" value="BABAM1"/>
</dbReference>
<gene>
    <name evidence="6" type="ORF">AGLY_009211</name>
</gene>
<evidence type="ECO:0000256" key="3">
    <source>
        <dbReference type="ARBA" id="ARBA00022763"/>
    </source>
</evidence>
<dbReference type="GO" id="GO:0070531">
    <property type="term" value="C:BRCA1-A complex"/>
    <property type="evidence" value="ECO:0007669"/>
    <property type="project" value="InterPro"/>
</dbReference>
<dbReference type="GO" id="GO:0006302">
    <property type="term" value="P:double-strand break repair"/>
    <property type="evidence" value="ECO:0007669"/>
    <property type="project" value="TreeGrafter"/>
</dbReference>
<evidence type="ECO:0000256" key="5">
    <source>
        <dbReference type="ARBA" id="ARBA00023242"/>
    </source>
</evidence>
<dbReference type="GO" id="GO:0016604">
    <property type="term" value="C:nuclear body"/>
    <property type="evidence" value="ECO:0007669"/>
    <property type="project" value="TreeGrafter"/>
</dbReference>